<dbReference type="InterPro" id="IPR004252">
    <property type="entry name" value="Probable_transposase_24"/>
</dbReference>
<reference evidence="1" key="1">
    <citation type="submission" date="2018-11" db="EMBL/GenBank/DDBJ databases">
        <authorList>
            <person name="Grassa J C."/>
        </authorList>
    </citation>
    <scope>NUCLEOTIDE SEQUENCE [LARGE SCALE GENOMIC DNA]</scope>
</reference>
<dbReference type="EMBL" id="UZAU01000388">
    <property type="status" value="NOT_ANNOTATED_CDS"/>
    <property type="molecule type" value="Genomic_DNA"/>
</dbReference>
<name>A0A803PCS8_CANSA</name>
<dbReference type="AlphaFoldDB" id="A0A803PCS8"/>
<keyword evidence="2" id="KW-1185">Reference proteome</keyword>
<accession>A0A803PCS8</accession>
<dbReference type="EnsemblPlants" id="evm.model.04.1374">
    <property type="protein sequence ID" value="cds.evm.model.04.1374"/>
    <property type="gene ID" value="evm.TU.04.1374"/>
</dbReference>
<organism evidence="1 2">
    <name type="scientific">Cannabis sativa</name>
    <name type="common">Hemp</name>
    <name type="synonym">Marijuana</name>
    <dbReference type="NCBI Taxonomy" id="3483"/>
    <lineage>
        <taxon>Eukaryota</taxon>
        <taxon>Viridiplantae</taxon>
        <taxon>Streptophyta</taxon>
        <taxon>Embryophyta</taxon>
        <taxon>Tracheophyta</taxon>
        <taxon>Spermatophyta</taxon>
        <taxon>Magnoliopsida</taxon>
        <taxon>eudicotyledons</taxon>
        <taxon>Gunneridae</taxon>
        <taxon>Pentapetalae</taxon>
        <taxon>rosids</taxon>
        <taxon>fabids</taxon>
        <taxon>Rosales</taxon>
        <taxon>Cannabaceae</taxon>
        <taxon>Cannabis</taxon>
    </lineage>
</organism>
<protein>
    <submittedName>
        <fullName evidence="1">Uncharacterized protein</fullName>
    </submittedName>
</protein>
<sequence>MKSKGIQQKVTYNKRSQLVGKGAIRYSTYSGALARNGWVPIDLPNWHNADEVKLDMIWKEMKATFDLDDCVRHQTLSNIGNNWRGFKSRLTNNFIMKYMNDPIYRAKNPHTLMYPPAIYPGITQPVWHNFVASRTTPEFQELRKLQQARRAENDNPHHLGRKGYPNLEYELQQQRNTEEEIERAVLWKEARKDKKGEYAKESDKEIASTIDSLLEKRKQGEVVEIVMKALEEKSHGHQGLSTDIEAHFSPNMVQENEYEDIANDHVEQEHVEHNIEDKSDYPNLVQDESFIDVIVTPNEGTWSQFDLENLVDKQVITLSFGKFYD</sequence>
<dbReference type="PANTHER" id="PTHR33018:SF31">
    <property type="entry name" value="TRANSPOSASE, PTTA_EN_SPM, PLANT"/>
    <property type="match status" value="1"/>
</dbReference>
<dbReference type="Proteomes" id="UP000596661">
    <property type="component" value="Chromosome 4"/>
</dbReference>
<dbReference type="Pfam" id="PF03004">
    <property type="entry name" value="Transposase_24"/>
    <property type="match status" value="1"/>
</dbReference>
<proteinExistence type="predicted"/>
<dbReference type="PANTHER" id="PTHR33018">
    <property type="entry name" value="OS10G0338966 PROTEIN-RELATED"/>
    <property type="match status" value="1"/>
</dbReference>
<dbReference type="OMA" id="TRSINTM"/>
<evidence type="ECO:0000313" key="1">
    <source>
        <dbReference type="EnsemblPlants" id="cds.evm.model.04.1374"/>
    </source>
</evidence>
<dbReference type="Gramene" id="evm.model.04.1374">
    <property type="protein sequence ID" value="cds.evm.model.04.1374"/>
    <property type="gene ID" value="evm.TU.04.1374"/>
</dbReference>
<reference evidence="1" key="2">
    <citation type="submission" date="2021-03" db="UniProtKB">
        <authorList>
            <consortium name="EnsemblPlants"/>
        </authorList>
    </citation>
    <scope>IDENTIFICATION</scope>
</reference>
<evidence type="ECO:0000313" key="2">
    <source>
        <dbReference type="Proteomes" id="UP000596661"/>
    </source>
</evidence>